<keyword evidence="5" id="KW-0645">Protease</keyword>
<feature type="transmembrane region" description="Helical" evidence="10">
    <location>
        <begin position="34"/>
        <end position="59"/>
    </location>
</feature>
<dbReference type="PIRSF" id="PIRSF016933">
    <property type="entry name" value="PrsW"/>
    <property type="match status" value="1"/>
</dbReference>
<feature type="transmembrane region" description="Helical" evidence="10">
    <location>
        <begin position="6"/>
        <end position="22"/>
    </location>
</feature>
<dbReference type="PANTHER" id="PTHR36844">
    <property type="entry name" value="PROTEASE PRSW"/>
    <property type="match status" value="1"/>
</dbReference>
<reference evidence="14 15" key="1">
    <citation type="journal article" date="2016" name="ISME J.">
        <title>Chasing the elusive Euryarchaeota class WSA2: genomes reveal a uniquely fastidious methyl-reducing methanogen.</title>
        <authorList>
            <person name="Nobu M.K."/>
            <person name="Narihiro T."/>
            <person name="Kuroda K."/>
            <person name="Mei R."/>
            <person name="Liu W.T."/>
        </authorList>
    </citation>
    <scope>NUCLEOTIDE SEQUENCE [LARGE SCALE GENOMIC DNA]</scope>
    <source>
        <strain evidence="11">B03fssc0709_Meth_Bin005</strain>
        <strain evidence="12">B15fssc0709_Meth_Bin003</strain>
        <strain evidence="13">BMIXfssc0709_Meth_Bin006</strain>
    </source>
</reference>
<keyword evidence="6 10" id="KW-0812">Transmembrane</keyword>
<dbReference type="EMBL" id="LNGF01000013">
    <property type="protein sequence ID" value="KYC47933.1"/>
    <property type="molecule type" value="Genomic_DNA"/>
</dbReference>
<comment type="subcellular location">
    <subcellularLocation>
        <location evidence="1">Cell membrane</location>
        <topology evidence="1">Multi-pass membrane protein</topology>
    </subcellularLocation>
</comment>
<proteinExistence type="inferred from homology"/>
<feature type="transmembrane region" description="Helical" evidence="10">
    <location>
        <begin position="192"/>
        <end position="209"/>
    </location>
</feature>
<dbReference type="Proteomes" id="UP000091929">
    <property type="component" value="Unassembled WGS sequence"/>
</dbReference>
<dbReference type="InterPro" id="IPR023596">
    <property type="entry name" value="Peptidase_PrsW_arch/bac"/>
</dbReference>
<evidence type="ECO:0000313" key="13">
    <source>
        <dbReference type="EMBL" id="KYC50551.1"/>
    </source>
</evidence>
<keyword evidence="8 10" id="KW-1133">Transmembrane helix</keyword>
<evidence type="ECO:0000256" key="2">
    <source>
        <dbReference type="ARBA" id="ARBA00009165"/>
    </source>
</evidence>
<accession>A0A150ISK8</accession>
<evidence type="ECO:0000256" key="1">
    <source>
        <dbReference type="ARBA" id="ARBA00004651"/>
    </source>
</evidence>
<feature type="transmembrane region" description="Helical" evidence="10">
    <location>
        <begin position="105"/>
        <end position="125"/>
    </location>
</feature>
<dbReference type="Proteomes" id="UP000092401">
    <property type="component" value="Unassembled WGS sequence"/>
</dbReference>
<evidence type="ECO:0000256" key="6">
    <source>
        <dbReference type="ARBA" id="ARBA00022692"/>
    </source>
</evidence>
<keyword evidence="4" id="KW-1003">Cell membrane</keyword>
<dbReference type="AlphaFoldDB" id="A0A150IZY7"/>
<dbReference type="GO" id="GO:0008233">
    <property type="term" value="F:peptidase activity"/>
    <property type="evidence" value="ECO:0007669"/>
    <property type="project" value="UniProtKB-KW"/>
</dbReference>
<evidence type="ECO:0000313" key="12">
    <source>
        <dbReference type="EMBL" id="KYC47933.1"/>
    </source>
</evidence>
<feature type="transmembrane region" description="Helical" evidence="10">
    <location>
        <begin position="137"/>
        <end position="156"/>
    </location>
</feature>
<dbReference type="EMBL" id="LNJC01000011">
    <property type="protein sequence ID" value="KYC50551.1"/>
    <property type="molecule type" value="Genomic_DNA"/>
</dbReference>
<evidence type="ECO:0000313" key="16">
    <source>
        <dbReference type="Proteomes" id="UP000092403"/>
    </source>
</evidence>
<keyword evidence="7" id="KW-0378">Hydrolase</keyword>
<dbReference type="Proteomes" id="UP000092403">
    <property type="component" value="Unassembled WGS sequence"/>
</dbReference>
<protein>
    <recommendedName>
        <fullName evidence="3">Protease PrsW</fullName>
    </recommendedName>
</protein>
<dbReference type="GO" id="GO:0006508">
    <property type="term" value="P:proteolysis"/>
    <property type="evidence" value="ECO:0007669"/>
    <property type="project" value="UniProtKB-KW"/>
</dbReference>
<comment type="similarity">
    <text evidence="2">Belongs to the protease PrsW family.</text>
</comment>
<evidence type="ECO:0000256" key="5">
    <source>
        <dbReference type="ARBA" id="ARBA00022670"/>
    </source>
</evidence>
<name>A0A150IZY7_9EURY</name>
<evidence type="ECO:0000313" key="14">
    <source>
        <dbReference type="Proteomes" id="UP000091929"/>
    </source>
</evidence>
<accession>A0A150IL68</accession>
<keyword evidence="9 10" id="KW-0472">Membrane</keyword>
<dbReference type="Pfam" id="PF13367">
    <property type="entry name" value="PrsW-protease"/>
    <property type="match status" value="1"/>
</dbReference>
<dbReference type="EMBL" id="LNGE01000013">
    <property type="protein sequence ID" value="KYC45642.1"/>
    <property type="molecule type" value="Genomic_DNA"/>
</dbReference>
<evidence type="ECO:0000313" key="15">
    <source>
        <dbReference type="Proteomes" id="UP000092401"/>
    </source>
</evidence>
<evidence type="ECO:0000313" key="11">
    <source>
        <dbReference type="EMBL" id="KYC45642.1"/>
    </source>
</evidence>
<comment type="caution">
    <text evidence="13">The sequence shown here is derived from an EMBL/GenBank/DDBJ whole genome shotgun (WGS) entry which is preliminary data.</text>
</comment>
<evidence type="ECO:0000256" key="8">
    <source>
        <dbReference type="ARBA" id="ARBA00022989"/>
    </source>
</evidence>
<organism evidence="13 16">
    <name type="scientific">Candidatus Methanofastidiosum methylothiophilum</name>
    <dbReference type="NCBI Taxonomy" id="1705564"/>
    <lineage>
        <taxon>Archaea</taxon>
        <taxon>Methanobacteriati</taxon>
        <taxon>Methanobacteriota</taxon>
        <taxon>Stenosarchaea group</taxon>
        <taxon>Candidatus Methanofastidiosia</taxon>
        <taxon>Candidatus Methanofastidiosales</taxon>
        <taxon>Candidatus Methanofastidiosaceae</taxon>
        <taxon>Candidatus Methanofastidiosum</taxon>
    </lineage>
</organism>
<evidence type="ECO:0000256" key="7">
    <source>
        <dbReference type="ARBA" id="ARBA00022801"/>
    </source>
</evidence>
<dbReference type="InterPro" id="IPR026898">
    <property type="entry name" value="PrsW"/>
</dbReference>
<evidence type="ECO:0000256" key="4">
    <source>
        <dbReference type="ARBA" id="ARBA00022475"/>
    </source>
</evidence>
<evidence type="ECO:0000256" key="10">
    <source>
        <dbReference type="SAM" id="Phobius"/>
    </source>
</evidence>
<sequence length="257" mass="28806">MDPFTLLAIAFAPGLLWVWYFYKKDKFEPEPKKIIIITFILGIIATIPAGILNTLLIPFSIEQSGVLLLFFAAFFVIGPVEEISKYMAIRVYALKSKEFDEPIDAMLYSVVAALGFATFENFLYISQFGPSLILMRAITGCLGHAGFSGIVGYYVGKAKFSYPKNTNLVFKGLAIAAFSHGLFNFVLFTQTILALLFIPLLIVLVYFLTKRLDELSKASPFKPSNQHNFKCPKCKKEVLSSSNFCAECGYKFKCVIW</sequence>
<evidence type="ECO:0000256" key="3">
    <source>
        <dbReference type="ARBA" id="ARBA00018997"/>
    </source>
</evidence>
<accession>A0A150IZY7</accession>
<feature type="transmembrane region" description="Helical" evidence="10">
    <location>
        <begin position="65"/>
        <end position="84"/>
    </location>
</feature>
<dbReference type="PANTHER" id="PTHR36844:SF1">
    <property type="entry name" value="PROTEASE PRSW"/>
    <property type="match status" value="1"/>
</dbReference>
<dbReference type="GO" id="GO:0005886">
    <property type="term" value="C:plasma membrane"/>
    <property type="evidence" value="ECO:0007669"/>
    <property type="project" value="UniProtKB-SubCell"/>
</dbReference>
<gene>
    <name evidence="11" type="ORF">APG10_00633</name>
    <name evidence="12" type="ORF">APG11_00708</name>
    <name evidence="13" type="ORF">APG12_00685</name>
</gene>
<evidence type="ECO:0000256" key="9">
    <source>
        <dbReference type="ARBA" id="ARBA00023136"/>
    </source>
</evidence>